<feature type="region of interest" description="Disordered" evidence="1">
    <location>
        <begin position="68"/>
        <end position="113"/>
    </location>
</feature>
<comment type="caution">
    <text evidence="2">The sequence shown here is derived from an EMBL/GenBank/DDBJ whole genome shotgun (WGS) entry which is preliminary data.</text>
</comment>
<evidence type="ECO:0000256" key="1">
    <source>
        <dbReference type="SAM" id="MobiDB-lite"/>
    </source>
</evidence>
<proteinExistence type="predicted"/>
<gene>
    <name evidence="2" type="ORF">N0F65_005172</name>
</gene>
<protein>
    <submittedName>
        <fullName evidence="2">Uncharacterized protein</fullName>
    </submittedName>
</protein>
<dbReference type="EMBL" id="DAKRPA010000085">
    <property type="protein sequence ID" value="DAZ99321.1"/>
    <property type="molecule type" value="Genomic_DNA"/>
</dbReference>
<reference evidence="2" key="1">
    <citation type="submission" date="2022-11" db="EMBL/GenBank/DDBJ databases">
        <authorList>
            <person name="Morgan W.R."/>
            <person name="Tartar A."/>
        </authorList>
    </citation>
    <scope>NUCLEOTIDE SEQUENCE</scope>
    <source>
        <strain evidence="2">ARSEF 373</strain>
    </source>
</reference>
<dbReference type="Proteomes" id="UP001146120">
    <property type="component" value="Unassembled WGS sequence"/>
</dbReference>
<accession>A0AAV2Z1H5</accession>
<sequence>MRHPAASYERPPSCQPHQQAQWNAHAFTVENEASAVEVDAESDDAYEYAFVLSDEWRERFVRRRQAEAAAAPVAARDRRIKHGVPKQQRARRSTASRAKNEPSQSGTVNACGGLPARLDQERYESLNAEIAATGATEQARRARAAAAGYSKEGARAISHQEAQLNLRFDTFCDSSAPTLWPAG</sequence>
<organism evidence="2 3">
    <name type="scientific">Lagenidium giganteum</name>
    <dbReference type="NCBI Taxonomy" id="4803"/>
    <lineage>
        <taxon>Eukaryota</taxon>
        <taxon>Sar</taxon>
        <taxon>Stramenopiles</taxon>
        <taxon>Oomycota</taxon>
        <taxon>Peronosporomycetes</taxon>
        <taxon>Pythiales</taxon>
        <taxon>Pythiaceae</taxon>
    </lineage>
</organism>
<reference evidence="2" key="2">
    <citation type="journal article" date="2023" name="Microbiol Resour">
        <title>Decontamination and Annotation of the Draft Genome Sequence of the Oomycete Lagenidium giganteum ARSEF 373.</title>
        <authorList>
            <person name="Morgan W.R."/>
            <person name="Tartar A."/>
        </authorList>
    </citation>
    <scope>NUCLEOTIDE SEQUENCE</scope>
    <source>
        <strain evidence="2">ARSEF 373</strain>
    </source>
</reference>
<feature type="region of interest" description="Disordered" evidence="1">
    <location>
        <begin position="1"/>
        <end position="20"/>
    </location>
</feature>
<dbReference type="AlphaFoldDB" id="A0AAV2Z1H5"/>
<feature type="compositionally biased region" description="Basic residues" evidence="1">
    <location>
        <begin position="78"/>
        <end position="94"/>
    </location>
</feature>
<name>A0AAV2Z1H5_9STRA</name>
<keyword evidence="3" id="KW-1185">Reference proteome</keyword>
<evidence type="ECO:0000313" key="3">
    <source>
        <dbReference type="Proteomes" id="UP001146120"/>
    </source>
</evidence>
<evidence type="ECO:0000313" key="2">
    <source>
        <dbReference type="EMBL" id="DAZ99321.1"/>
    </source>
</evidence>